<dbReference type="InParanoid" id="A0A1V9XQK3"/>
<comment type="caution">
    <text evidence="2">The sequence shown here is derived from an EMBL/GenBank/DDBJ whole genome shotgun (WGS) entry which is preliminary data.</text>
</comment>
<dbReference type="SMART" id="SM00225">
    <property type="entry name" value="BTB"/>
    <property type="match status" value="1"/>
</dbReference>
<dbReference type="Proteomes" id="UP000192247">
    <property type="component" value="Unassembled WGS sequence"/>
</dbReference>
<evidence type="ECO:0000313" key="2">
    <source>
        <dbReference type="EMBL" id="OQR75780.1"/>
    </source>
</evidence>
<evidence type="ECO:0000259" key="1">
    <source>
        <dbReference type="PROSITE" id="PS50097"/>
    </source>
</evidence>
<protein>
    <submittedName>
        <fullName evidence="2">Zinc finger protein-like</fullName>
    </submittedName>
</protein>
<dbReference type="Pfam" id="PF00651">
    <property type="entry name" value="BTB"/>
    <property type="match status" value="1"/>
</dbReference>
<reference evidence="2 3" key="1">
    <citation type="journal article" date="2017" name="Gigascience">
        <title>Draft genome of the honey bee ectoparasitic mite, Tropilaelaps mercedesae, is shaped by the parasitic life history.</title>
        <authorList>
            <person name="Dong X."/>
            <person name="Armstrong S.D."/>
            <person name="Xia D."/>
            <person name="Makepeace B.L."/>
            <person name="Darby A.C."/>
            <person name="Kadowaki T."/>
        </authorList>
    </citation>
    <scope>NUCLEOTIDE SEQUENCE [LARGE SCALE GENOMIC DNA]</scope>
    <source>
        <strain evidence="2">Wuxi-XJTLU</strain>
    </source>
</reference>
<sequence length="147" mass="16086">MGEMLVVRWPQHSAELLQSLTAMRDLGELLDVTLVTPDGEAEAHRVVLAASSELLRAMLKKTSTTYGPCSLMLRDLSIGQLELALDFIYRGELAVDKAQFDLLARACDYLQIKASLASEAHLPIRSSTLLIKEICALSQTAKLSGSR</sequence>
<dbReference type="AlphaFoldDB" id="A0A1V9XQK3"/>
<evidence type="ECO:0000313" key="3">
    <source>
        <dbReference type="Proteomes" id="UP000192247"/>
    </source>
</evidence>
<dbReference type="Gene3D" id="3.30.710.10">
    <property type="entry name" value="Potassium Channel Kv1.1, Chain A"/>
    <property type="match status" value="1"/>
</dbReference>
<organism evidence="2 3">
    <name type="scientific">Tropilaelaps mercedesae</name>
    <dbReference type="NCBI Taxonomy" id="418985"/>
    <lineage>
        <taxon>Eukaryota</taxon>
        <taxon>Metazoa</taxon>
        <taxon>Ecdysozoa</taxon>
        <taxon>Arthropoda</taxon>
        <taxon>Chelicerata</taxon>
        <taxon>Arachnida</taxon>
        <taxon>Acari</taxon>
        <taxon>Parasitiformes</taxon>
        <taxon>Mesostigmata</taxon>
        <taxon>Gamasina</taxon>
        <taxon>Dermanyssoidea</taxon>
        <taxon>Laelapidae</taxon>
        <taxon>Tropilaelaps</taxon>
    </lineage>
</organism>
<dbReference type="EMBL" id="MNPL01005797">
    <property type="protein sequence ID" value="OQR75780.1"/>
    <property type="molecule type" value="Genomic_DNA"/>
</dbReference>
<proteinExistence type="predicted"/>
<dbReference type="InterPro" id="IPR011333">
    <property type="entry name" value="SKP1/BTB/POZ_sf"/>
</dbReference>
<dbReference type="CDD" id="cd18186">
    <property type="entry name" value="BTB_POZ_ZBTB_KLHL-like"/>
    <property type="match status" value="1"/>
</dbReference>
<accession>A0A1V9XQK3</accession>
<name>A0A1V9XQK3_9ACAR</name>
<feature type="domain" description="BTB" evidence="1">
    <location>
        <begin position="30"/>
        <end position="97"/>
    </location>
</feature>
<dbReference type="SUPFAM" id="SSF54695">
    <property type="entry name" value="POZ domain"/>
    <property type="match status" value="1"/>
</dbReference>
<dbReference type="FunCoup" id="A0A1V9XQK3">
    <property type="interactions" value="225"/>
</dbReference>
<dbReference type="PROSITE" id="PS50097">
    <property type="entry name" value="BTB"/>
    <property type="match status" value="1"/>
</dbReference>
<dbReference type="PANTHER" id="PTHR45632:SF13">
    <property type="entry name" value="KELCH-LIKE PROTEIN 26"/>
    <property type="match status" value="1"/>
</dbReference>
<dbReference type="PANTHER" id="PTHR45632">
    <property type="entry name" value="LD33804P"/>
    <property type="match status" value="1"/>
</dbReference>
<gene>
    <name evidence="2" type="ORF">BIW11_03194</name>
</gene>
<dbReference type="OrthoDB" id="6503085at2759"/>
<dbReference type="InterPro" id="IPR000210">
    <property type="entry name" value="BTB/POZ_dom"/>
</dbReference>
<keyword evidence="3" id="KW-1185">Reference proteome</keyword>